<evidence type="ECO:0000313" key="16">
    <source>
        <dbReference type="Proteomes" id="UP000235589"/>
    </source>
</evidence>
<dbReference type="InterPro" id="IPR014721">
    <property type="entry name" value="Ribsml_uS5_D2-typ_fold_subgr"/>
</dbReference>
<evidence type="ECO:0000256" key="7">
    <source>
        <dbReference type="ARBA" id="ARBA00022840"/>
    </source>
</evidence>
<evidence type="ECO:0000256" key="4">
    <source>
        <dbReference type="ARBA" id="ARBA00022771"/>
    </source>
</evidence>
<evidence type="ECO:0000256" key="8">
    <source>
        <dbReference type="ARBA" id="ARBA00023016"/>
    </source>
</evidence>
<dbReference type="GO" id="GO:0005524">
    <property type="term" value="F:ATP binding"/>
    <property type="evidence" value="ECO:0007669"/>
    <property type="project" value="UniProtKB-UniRule"/>
</dbReference>
<evidence type="ECO:0000256" key="12">
    <source>
        <dbReference type="NCBIfam" id="TIGR00416"/>
    </source>
</evidence>
<feature type="domain" description="RecA family profile 1" evidence="14">
    <location>
        <begin position="77"/>
        <end position="225"/>
    </location>
</feature>
<dbReference type="GeneID" id="98062023"/>
<organism evidence="15 16">
    <name type="scientific">Monoglobus pectinilyticus</name>
    <dbReference type="NCBI Taxonomy" id="1981510"/>
    <lineage>
        <taxon>Bacteria</taxon>
        <taxon>Bacillati</taxon>
        <taxon>Bacillota</taxon>
        <taxon>Clostridia</taxon>
        <taxon>Monoglobales</taxon>
        <taxon>Monoglobaceae</taxon>
        <taxon>Monoglobus</taxon>
    </lineage>
</organism>
<keyword evidence="5" id="KW-0378">Hydrolase</keyword>
<dbReference type="GO" id="GO:0003684">
    <property type="term" value="F:damaged DNA binding"/>
    <property type="evidence" value="ECO:0007669"/>
    <property type="project" value="InterPro"/>
</dbReference>
<evidence type="ECO:0000313" key="15">
    <source>
        <dbReference type="EMBL" id="AUO18778.1"/>
    </source>
</evidence>
<evidence type="ECO:0000256" key="11">
    <source>
        <dbReference type="HAMAP-Rule" id="MF_01498"/>
    </source>
</evidence>
<dbReference type="SUPFAM" id="SSF52540">
    <property type="entry name" value="P-loop containing nucleoside triphosphate hydrolases"/>
    <property type="match status" value="1"/>
</dbReference>
<sequence>MKTKTVFVCTECGNEFPKWMGKCTACNSWNTLVEETVITKQPGKSSRSGMKSDAISALENAGDSAVPEHLKNISTTDEIRTGTGLSEFDRVLGGGLVAGSLVLLGGDPGIGKSTILLQICQHIGKTQKILYVSGEESLRQIKLRADRLGVDSDNIKIFSETNTENILECISREKPDILIVDSVQTMFNPNVNSAPGSVSQIRDVASMLMRIAKTYSIATFLVGHVTKEGSIAGPKVLEHIVDCVLYFEGDQNRSYRIIRAIKNRFGSTNEIGVFEMNSSGLSEIKNPSSAMLSGRPQGVPGSCIVCTMEGTRPVLAEIQALATPTAFGNPRRMTTGVDFNRAMMLLAILEKRAGLHLSSYDTYINVVGGLRMVEPAADLGIIIALASGFKNKPVPEEIAAVGEVGLTGEIRSCSFLESRIIEAEKMGFKKIIVPYMGAKDRKKFKNIEICQYSNITQVMKDIF</sequence>
<dbReference type="InterPro" id="IPR004504">
    <property type="entry name" value="DNA_repair_RadA"/>
</dbReference>
<comment type="function">
    <text evidence="11">Plays a role in repairing double-strand DNA breaks, probably involving stabilizing or processing branched DNA or blocked replication forks.</text>
</comment>
<evidence type="ECO:0000256" key="6">
    <source>
        <dbReference type="ARBA" id="ARBA00022833"/>
    </source>
</evidence>
<dbReference type="Pfam" id="PF13541">
    <property type="entry name" value="ChlI"/>
    <property type="match status" value="1"/>
</dbReference>
<dbReference type="PRINTS" id="PR01874">
    <property type="entry name" value="DNAREPAIRADA"/>
</dbReference>
<reference evidence="15 16" key="1">
    <citation type="submission" date="2017-04" db="EMBL/GenBank/DDBJ databases">
        <title>Monoglobus pectinilyticus 14 draft genome.</title>
        <authorList>
            <person name="Kim C."/>
            <person name="Rosendale D.I."/>
            <person name="Kelly W.J."/>
            <person name="Tannock G.W."/>
            <person name="Patchett M.L."/>
            <person name="Jordens J.Z."/>
        </authorList>
    </citation>
    <scope>NUCLEOTIDE SEQUENCE [LARGE SCALE GENOMIC DNA]</scope>
    <source>
        <strain evidence="15 16">14</strain>
    </source>
</reference>
<dbReference type="RefSeq" id="WP_245862994.1">
    <property type="nucleotide sequence ID" value="NZ_CP020991.1"/>
</dbReference>
<dbReference type="InterPro" id="IPR041166">
    <property type="entry name" value="Rubredoxin_2"/>
</dbReference>
<comment type="similarity">
    <text evidence="11 13">Belongs to the RecA family. RadA subfamily.</text>
</comment>
<protein>
    <recommendedName>
        <fullName evidence="11 12">DNA repair protein RadA</fullName>
    </recommendedName>
</protein>
<evidence type="ECO:0000256" key="9">
    <source>
        <dbReference type="ARBA" id="ARBA00023125"/>
    </source>
</evidence>
<dbReference type="Gene3D" id="3.30.230.10">
    <property type="match status" value="1"/>
</dbReference>
<evidence type="ECO:0000256" key="3">
    <source>
        <dbReference type="ARBA" id="ARBA00022763"/>
    </source>
</evidence>
<gene>
    <name evidence="11" type="primary">radA</name>
    <name evidence="15" type="ORF">B9O19_00595</name>
</gene>
<dbReference type="Pfam" id="PF13481">
    <property type="entry name" value="AAA_25"/>
    <property type="match status" value="1"/>
</dbReference>
<dbReference type="PROSITE" id="PS50162">
    <property type="entry name" value="RECA_2"/>
    <property type="match status" value="1"/>
</dbReference>
<keyword evidence="10 11" id="KW-0234">DNA repair</keyword>
<dbReference type="Pfam" id="PF18073">
    <property type="entry name" value="Zn_ribbon_LapB"/>
    <property type="match status" value="1"/>
</dbReference>
<dbReference type="InterPro" id="IPR020588">
    <property type="entry name" value="RecA_ATP-bd"/>
</dbReference>
<proteinExistence type="inferred from homology"/>
<dbReference type="AlphaFoldDB" id="A0A2K9P2F1"/>
<evidence type="ECO:0000256" key="5">
    <source>
        <dbReference type="ARBA" id="ARBA00022801"/>
    </source>
</evidence>
<keyword evidence="2 11" id="KW-0547">Nucleotide-binding</keyword>
<feature type="short sequence motif" description="RadA KNRFG motif" evidence="11">
    <location>
        <begin position="262"/>
        <end position="266"/>
    </location>
</feature>
<dbReference type="GO" id="GO:0140664">
    <property type="term" value="F:ATP-dependent DNA damage sensor activity"/>
    <property type="evidence" value="ECO:0007669"/>
    <property type="project" value="InterPro"/>
</dbReference>
<evidence type="ECO:0000259" key="14">
    <source>
        <dbReference type="PROSITE" id="PS50162"/>
    </source>
</evidence>
<dbReference type="Gene3D" id="3.40.50.300">
    <property type="entry name" value="P-loop containing nucleotide triphosphate hydrolases"/>
    <property type="match status" value="1"/>
</dbReference>
<dbReference type="CDD" id="cd01121">
    <property type="entry name" value="RadA_SMS_N"/>
    <property type="match status" value="1"/>
</dbReference>
<feature type="region of interest" description="Lon-protease-like" evidence="11">
    <location>
        <begin position="361"/>
        <end position="463"/>
    </location>
</feature>
<dbReference type="InterPro" id="IPR020568">
    <property type="entry name" value="Ribosomal_Su5_D2-typ_SF"/>
</dbReference>
<dbReference type="FunFam" id="3.40.50.300:FF:000050">
    <property type="entry name" value="DNA repair protein RadA"/>
    <property type="match status" value="1"/>
</dbReference>
<evidence type="ECO:0000256" key="10">
    <source>
        <dbReference type="ARBA" id="ARBA00023204"/>
    </source>
</evidence>
<dbReference type="SUPFAM" id="SSF54211">
    <property type="entry name" value="Ribosomal protein S5 domain 2-like"/>
    <property type="match status" value="1"/>
</dbReference>
<keyword evidence="7 11" id="KW-0067">ATP-binding</keyword>
<keyword evidence="16" id="KW-1185">Reference proteome</keyword>
<dbReference type="GO" id="GO:0000725">
    <property type="term" value="P:recombinational repair"/>
    <property type="evidence" value="ECO:0007669"/>
    <property type="project" value="UniProtKB-UniRule"/>
</dbReference>
<dbReference type="GO" id="GO:0008270">
    <property type="term" value="F:zinc ion binding"/>
    <property type="evidence" value="ECO:0007669"/>
    <property type="project" value="UniProtKB-KW"/>
</dbReference>
<dbReference type="NCBIfam" id="TIGR00416">
    <property type="entry name" value="sms"/>
    <property type="match status" value="1"/>
</dbReference>
<name>A0A2K9P2F1_9FIRM</name>
<evidence type="ECO:0000256" key="2">
    <source>
        <dbReference type="ARBA" id="ARBA00022741"/>
    </source>
</evidence>
<dbReference type="KEGG" id="mpec:B9O19_00595"/>
<keyword evidence="1 11" id="KW-0479">Metal-binding</keyword>
<keyword evidence="8 11" id="KW-0346">Stress response</keyword>
<keyword evidence="3 11" id="KW-0227">DNA damage</keyword>
<dbReference type="HAMAP" id="MF_01498">
    <property type="entry name" value="RadA_bact"/>
    <property type="match status" value="1"/>
</dbReference>
<comment type="function">
    <text evidence="13">DNA-dependent ATPase involved in processing of recombination intermediates, plays a role in repairing DNA breaks. Stimulates the branch migration of RecA-mediated strand transfer reactions, allowing the 3' invading strand to extend heteroduplex DNA faster. Binds ssDNA in the presence of ADP but not other nucleotides, has ATPase activity that is stimulated by ssDNA and various branched DNA structures, but inhibited by SSB. Does not have RecA's homology-searching function.</text>
</comment>
<dbReference type="Proteomes" id="UP000235589">
    <property type="component" value="Chromosome"/>
</dbReference>
<evidence type="ECO:0000256" key="1">
    <source>
        <dbReference type="ARBA" id="ARBA00022723"/>
    </source>
</evidence>
<dbReference type="PANTHER" id="PTHR32472:SF10">
    <property type="entry name" value="DNA REPAIR PROTEIN RADA-LIKE PROTEIN"/>
    <property type="match status" value="1"/>
</dbReference>
<keyword evidence="4 13" id="KW-0863">Zinc-finger</keyword>
<dbReference type="EMBL" id="CP020991">
    <property type="protein sequence ID" value="AUO18778.1"/>
    <property type="molecule type" value="Genomic_DNA"/>
</dbReference>
<dbReference type="PANTHER" id="PTHR32472">
    <property type="entry name" value="DNA REPAIR PROTEIN RADA"/>
    <property type="match status" value="1"/>
</dbReference>
<dbReference type="SMART" id="SM00382">
    <property type="entry name" value="AAA"/>
    <property type="match status" value="1"/>
</dbReference>
<dbReference type="InterPro" id="IPR003593">
    <property type="entry name" value="AAA+_ATPase"/>
</dbReference>
<feature type="binding site" evidence="11">
    <location>
        <begin position="106"/>
        <end position="113"/>
    </location>
    <ligand>
        <name>ATP</name>
        <dbReference type="ChEBI" id="CHEBI:30616"/>
    </ligand>
</feature>
<keyword evidence="6 13" id="KW-0862">Zinc</keyword>
<evidence type="ECO:0000256" key="13">
    <source>
        <dbReference type="RuleBase" id="RU003555"/>
    </source>
</evidence>
<dbReference type="GO" id="GO:0016787">
    <property type="term" value="F:hydrolase activity"/>
    <property type="evidence" value="ECO:0007669"/>
    <property type="project" value="UniProtKB-KW"/>
</dbReference>
<dbReference type="GO" id="GO:0005829">
    <property type="term" value="C:cytosol"/>
    <property type="evidence" value="ECO:0007669"/>
    <property type="project" value="TreeGrafter"/>
</dbReference>
<dbReference type="InterPro" id="IPR027417">
    <property type="entry name" value="P-loop_NTPase"/>
</dbReference>
<keyword evidence="9 11" id="KW-0238">DNA-binding</keyword>
<accession>A0A2K9P2F1</accession>
<comment type="domain">
    <text evidence="11">The middle region has homology to RecA with ATPase motifs including the RadA KNRFG motif, while the C-terminus is homologous to Lon protease.</text>
</comment>